<evidence type="ECO:0000313" key="14">
    <source>
        <dbReference type="EMBL" id="GII26349.1"/>
    </source>
</evidence>
<dbReference type="AlphaFoldDB" id="A0A8J3THH1"/>
<reference evidence="14" key="1">
    <citation type="submission" date="2021-01" db="EMBL/GenBank/DDBJ databases">
        <title>Whole genome shotgun sequence of Planosporangium mesophilum NBRC 109066.</title>
        <authorList>
            <person name="Komaki H."/>
            <person name="Tamura T."/>
        </authorList>
    </citation>
    <scope>NUCLEOTIDE SEQUENCE</scope>
    <source>
        <strain evidence="14">NBRC 109066</strain>
    </source>
</reference>
<evidence type="ECO:0000256" key="6">
    <source>
        <dbReference type="ARBA" id="ARBA00022801"/>
    </source>
</evidence>
<keyword evidence="7 10" id="KW-0720">Serine protease</keyword>
<dbReference type="InterPro" id="IPR023828">
    <property type="entry name" value="Peptidase_S8_Ser-AS"/>
</dbReference>
<evidence type="ECO:0000256" key="3">
    <source>
        <dbReference type="ARBA" id="ARBA00022475"/>
    </source>
</evidence>
<evidence type="ECO:0000256" key="8">
    <source>
        <dbReference type="ARBA" id="ARBA00022989"/>
    </source>
</evidence>
<dbReference type="EMBL" id="BOON01000074">
    <property type="protein sequence ID" value="GII26349.1"/>
    <property type="molecule type" value="Genomic_DNA"/>
</dbReference>
<sequence>MPHSILGGRARVDPALAGGLMRQRTMHRPEYDDAVPAPRRRARRAAAGLAATALATLCLVPFAPGPAAAACTSTPTQAQPGLNAQPWAQQRWSFDRLAELGATGEGVTVAVVDSGVDVRHPQLRGRVLPGWDAFGATNGQEDCVGHGTAVASIIAGQPVQGRPFRGLAPGVRILPIRASERIDSSSGRGEPADLANGIRQAIARRAQVINLSLVLTEDRPEVRTAIAEAVANNIVVVAAAGNGHNDNGRDPTSYPAAYDGVIGVGALDESGVRFPKSQTGTYVDLTAPGGRVEVAVPGDGYQLMDGTSMATPFVSAAAALVIQKYGPNISARQVATRLMATADPAPGGVQEYGRGIVSPYRAVTGLIADSSAPARLSGIPGIESDPAAEAAAAAAERNRIIALSLAGGVGGLALLVVLVAIVVPRGRQRRWRPGTG</sequence>
<dbReference type="PANTHER" id="PTHR43806">
    <property type="entry name" value="PEPTIDASE S8"/>
    <property type="match status" value="1"/>
</dbReference>
<dbReference type="InterPro" id="IPR023834">
    <property type="entry name" value="T7SS_pept_S8A_mycosin"/>
</dbReference>
<evidence type="ECO:0000256" key="10">
    <source>
        <dbReference type="PROSITE-ProRule" id="PRU01240"/>
    </source>
</evidence>
<keyword evidence="15" id="KW-1185">Reference proteome</keyword>
<dbReference type="InterPro" id="IPR036852">
    <property type="entry name" value="Peptidase_S8/S53_dom_sf"/>
</dbReference>
<dbReference type="PROSITE" id="PS00138">
    <property type="entry name" value="SUBTILASE_SER"/>
    <property type="match status" value="1"/>
</dbReference>
<dbReference type="PRINTS" id="PR00723">
    <property type="entry name" value="SUBTILISIN"/>
</dbReference>
<dbReference type="InterPro" id="IPR050131">
    <property type="entry name" value="Peptidase_S8_subtilisin-like"/>
</dbReference>
<dbReference type="PROSITE" id="PS00136">
    <property type="entry name" value="SUBTILASE_ASP"/>
    <property type="match status" value="1"/>
</dbReference>
<feature type="active site" description="Charge relay system" evidence="10">
    <location>
        <position position="113"/>
    </location>
</feature>
<dbReference type="InterPro" id="IPR000209">
    <property type="entry name" value="Peptidase_S8/S53_dom"/>
</dbReference>
<comment type="similarity">
    <text evidence="2 10 11">Belongs to the peptidase S8 family.</text>
</comment>
<keyword evidence="4 10" id="KW-0645">Protease</keyword>
<dbReference type="GO" id="GO:0004252">
    <property type="term" value="F:serine-type endopeptidase activity"/>
    <property type="evidence" value="ECO:0007669"/>
    <property type="project" value="UniProtKB-UniRule"/>
</dbReference>
<feature type="active site" description="Charge relay system" evidence="10">
    <location>
        <position position="146"/>
    </location>
</feature>
<keyword evidence="3" id="KW-1003">Cell membrane</keyword>
<dbReference type="InterPro" id="IPR023827">
    <property type="entry name" value="Peptidase_S8_Asp-AS"/>
</dbReference>
<feature type="active site" description="Charge relay system" evidence="10">
    <location>
        <position position="308"/>
    </location>
</feature>
<protein>
    <recommendedName>
        <fullName evidence="13">Peptidase S8/S53 domain-containing protein</fullName>
    </recommendedName>
</protein>
<evidence type="ECO:0000256" key="7">
    <source>
        <dbReference type="ARBA" id="ARBA00022825"/>
    </source>
</evidence>
<keyword evidence="6 10" id="KW-0378">Hydrolase</keyword>
<gene>
    <name evidence="14" type="ORF">Pme01_59460</name>
</gene>
<feature type="transmembrane region" description="Helical" evidence="12">
    <location>
        <begin position="400"/>
        <end position="423"/>
    </location>
</feature>
<dbReference type="PROSITE" id="PS00137">
    <property type="entry name" value="SUBTILASE_HIS"/>
    <property type="match status" value="1"/>
</dbReference>
<evidence type="ECO:0000256" key="1">
    <source>
        <dbReference type="ARBA" id="ARBA00004162"/>
    </source>
</evidence>
<dbReference type="Pfam" id="PF00082">
    <property type="entry name" value="Peptidase_S8"/>
    <property type="match status" value="1"/>
</dbReference>
<evidence type="ECO:0000313" key="15">
    <source>
        <dbReference type="Proteomes" id="UP000599074"/>
    </source>
</evidence>
<evidence type="ECO:0000256" key="5">
    <source>
        <dbReference type="ARBA" id="ARBA00022692"/>
    </source>
</evidence>
<evidence type="ECO:0000256" key="9">
    <source>
        <dbReference type="ARBA" id="ARBA00023136"/>
    </source>
</evidence>
<dbReference type="PROSITE" id="PS51892">
    <property type="entry name" value="SUBTILASE"/>
    <property type="match status" value="1"/>
</dbReference>
<comment type="subcellular location">
    <subcellularLocation>
        <location evidence="1">Cell membrane</location>
        <topology evidence="1">Single-pass membrane protein</topology>
    </subcellularLocation>
</comment>
<evidence type="ECO:0000256" key="2">
    <source>
        <dbReference type="ARBA" id="ARBA00011073"/>
    </source>
</evidence>
<accession>A0A8J3THH1</accession>
<evidence type="ECO:0000256" key="11">
    <source>
        <dbReference type="RuleBase" id="RU003355"/>
    </source>
</evidence>
<dbReference type="Proteomes" id="UP000599074">
    <property type="component" value="Unassembled WGS sequence"/>
</dbReference>
<dbReference type="GO" id="GO:0005886">
    <property type="term" value="C:plasma membrane"/>
    <property type="evidence" value="ECO:0007669"/>
    <property type="project" value="UniProtKB-SubCell"/>
</dbReference>
<dbReference type="InterPro" id="IPR015500">
    <property type="entry name" value="Peptidase_S8_subtilisin-rel"/>
</dbReference>
<dbReference type="GO" id="GO:0006508">
    <property type="term" value="P:proteolysis"/>
    <property type="evidence" value="ECO:0007669"/>
    <property type="project" value="UniProtKB-KW"/>
</dbReference>
<evidence type="ECO:0000256" key="12">
    <source>
        <dbReference type="SAM" id="Phobius"/>
    </source>
</evidence>
<dbReference type="SUPFAM" id="SSF52743">
    <property type="entry name" value="Subtilisin-like"/>
    <property type="match status" value="1"/>
</dbReference>
<evidence type="ECO:0000256" key="4">
    <source>
        <dbReference type="ARBA" id="ARBA00022670"/>
    </source>
</evidence>
<keyword evidence="9 12" id="KW-0472">Membrane</keyword>
<name>A0A8J3THH1_9ACTN</name>
<proteinExistence type="inferred from homology"/>
<dbReference type="NCBIfam" id="TIGR03921">
    <property type="entry name" value="T7SS_mycosin"/>
    <property type="match status" value="1"/>
</dbReference>
<keyword evidence="5 12" id="KW-0812">Transmembrane</keyword>
<dbReference type="PANTHER" id="PTHR43806:SF11">
    <property type="entry name" value="CEREVISIN-RELATED"/>
    <property type="match status" value="1"/>
</dbReference>
<dbReference type="InterPro" id="IPR022398">
    <property type="entry name" value="Peptidase_S8_His-AS"/>
</dbReference>
<comment type="caution">
    <text evidence="14">The sequence shown here is derived from an EMBL/GenBank/DDBJ whole genome shotgun (WGS) entry which is preliminary data.</text>
</comment>
<dbReference type="Gene3D" id="3.40.50.200">
    <property type="entry name" value="Peptidase S8/S53 domain"/>
    <property type="match status" value="1"/>
</dbReference>
<keyword evidence="8 12" id="KW-1133">Transmembrane helix</keyword>
<organism evidence="14 15">
    <name type="scientific">Planosporangium mesophilum</name>
    <dbReference type="NCBI Taxonomy" id="689768"/>
    <lineage>
        <taxon>Bacteria</taxon>
        <taxon>Bacillati</taxon>
        <taxon>Actinomycetota</taxon>
        <taxon>Actinomycetes</taxon>
        <taxon>Micromonosporales</taxon>
        <taxon>Micromonosporaceae</taxon>
        <taxon>Planosporangium</taxon>
    </lineage>
</organism>
<evidence type="ECO:0000259" key="13">
    <source>
        <dbReference type="Pfam" id="PF00082"/>
    </source>
</evidence>
<feature type="domain" description="Peptidase S8/S53" evidence="13">
    <location>
        <begin position="104"/>
        <end position="351"/>
    </location>
</feature>